<protein>
    <submittedName>
        <fullName evidence="2">WGS project CAEQ00000000 data, annotated contig 931</fullName>
    </submittedName>
</protein>
<dbReference type="InterPro" id="IPR015421">
    <property type="entry name" value="PyrdxlP-dep_Trfase_major"/>
</dbReference>
<dbReference type="InterPro" id="IPR015424">
    <property type="entry name" value="PyrdxlP-dep_Trfase"/>
</dbReference>
<reference evidence="3" key="1">
    <citation type="submission" date="2011-07" db="EMBL/GenBank/DDBJ databases">
        <title>Divergent evolution of antigenic variation in African trypanosomes.</title>
        <authorList>
            <person name="Jackson A.P."/>
            <person name="Berry A."/>
            <person name="Allison H.C."/>
            <person name="Burton P."/>
            <person name="Anderson J."/>
            <person name="Aslett M."/>
            <person name="Brown R."/>
            <person name="Corton N."/>
            <person name="Harris D."/>
            <person name="Hauser H."/>
            <person name="Gamble J."/>
            <person name="Gilderthorp R."/>
            <person name="McQuillan J."/>
            <person name="Quail M.A."/>
            <person name="Sanders M."/>
            <person name="Van Tonder A."/>
            <person name="Ginger M.L."/>
            <person name="Donelson J.E."/>
            <person name="Field M.C."/>
            <person name="Barry J.D."/>
            <person name="Berriman M."/>
            <person name="Hertz-Fowler C."/>
        </authorList>
    </citation>
    <scope>NUCLEOTIDE SEQUENCE [LARGE SCALE GENOMIC DNA]</scope>
    <source>
        <strain evidence="3">IL3000</strain>
    </source>
</reference>
<dbReference type="PANTHER" id="PTHR43092">
    <property type="entry name" value="L-CYSTEINE DESULFHYDRASE"/>
    <property type="match status" value="1"/>
</dbReference>
<evidence type="ECO:0000313" key="2">
    <source>
        <dbReference type="EMBL" id="CCD17541.1"/>
    </source>
</evidence>
<dbReference type="OMA" id="VCIFDVV"/>
<keyword evidence="1" id="KW-0663">Pyridoxal phosphate</keyword>
<dbReference type="AlphaFoldDB" id="F9WJN4"/>
<organism evidence="2 3">
    <name type="scientific">Trypanosoma congolense (strain IL3000)</name>
    <dbReference type="NCBI Taxonomy" id="1068625"/>
    <lineage>
        <taxon>Eukaryota</taxon>
        <taxon>Discoba</taxon>
        <taxon>Euglenozoa</taxon>
        <taxon>Kinetoplastea</taxon>
        <taxon>Metakinetoplastina</taxon>
        <taxon>Trypanosomatida</taxon>
        <taxon>Trypanosomatidae</taxon>
        <taxon>Trypanosoma</taxon>
        <taxon>Nannomonas</taxon>
    </lineage>
</organism>
<sequence length="516" mass="57919">MLNPSAEECSLSTFPQLDSTSSWSVCALGAELQGRLAAAEAETIVHANKEYEGFGSFHSENVEDIINMDSEEYRPPPLPSFAHRILSLSELQEMESAGEDEATKGIILARSVGPCCFGKTFRQQHFTITPEFVFINHGAFGGALRGALEIKHRFEIMMEGQVVHHVDRVLLPLILYSVRRIAEFVNANPKQIVLGANATFMLNSAMNLIQREDVVAYFDTEYLSVYKMLYFRCTEVGASLHEIPLQKHFRNPDIMGNDEALTNVICESLPEGCTAVVLDHITSTTALCFPVFTCLVPMLRRKGVTKIIIDGAHAPFQVELDFNALSEEAQPSLFIGNLHKWFSLPKSAGFMWVHGTLINSVFPAVRSHGAGEGLLSEFIWDGTRDHSSYLCIPAVIDFWRSQGLERVRMYCTALLEHAAVMLCSRFGTNRVSRHSPFMTLVELPEDLQAQCITPRYLQDVLHDVYRVEAPVKKVENRLYIRISAFVYNEPADYVYLCEAVLSIARKLKGFIGREKP</sequence>
<evidence type="ECO:0000256" key="1">
    <source>
        <dbReference type="ARBA" id="ARBA00022898"/>
    </source>
</evidence>
<gene>
    <name evidence="2" type="ORF">TCIL3000_0_23550</name>
</gene>
<name>F9WJN4_TRYCI</name>
<evidence type="ECO:0000313" key="3">
    <source>
        <dbReference type="Proteomes" id="UP000000702"/>
    </source>
</evidence>
<dbReference type="Proteomes" id="UP000000702">
    <property type="component" value="Unassembled WGS sequence"/>
</dbReference>
<keyword evidence="3" id="KW-1185">Reference proteome</keyword>
<dbReference type="EMBL" id="CAEQ01002748">
    <property type="protein sequence ID" value="CCD17541.1"/>
    <property type="molecule type" value="Genomic_DNA"/>
</dbReference>
<reference evidence="2 3" key="2">
    <citation type="journal article" date="2012" name="Proc. Natl. Acad. Sci. U.S.A.">
        <title>Antigenic diversity is generated by distinct evolutionary mechanisms in African trypanosome species.</title>
        <authorList>
            <person name="Jackson A.P."/>
            <person name="Berry A."/>
            <person name="Aslett M."/>
            <person name="Allison H.C."/>
            <person name="Burton P."/>
            <person name="Vavrova-Anderson J."/>
            <person name="Brown R."/>
            <person name="Browne H."/>
            <person name="Corton N."/>
            <person name="Hauser H."/>
            <person name="Gamble J."/>
            <person name="Gilderthorp R."/>
            <person name="Marcello L."/>
            <person name="McQuillan J."/>
            <person name="Otto T.D."/>
            <person name="Quail M.A."/>
            <person name="Sanders M.J."/>
            <person name="van Tonder A."/>
            <person name="Ginger M.L."/>
            <person name="Field M.C."/>
            <person name="Barry J.D."/>
            <person name="Hertz-Fowler C."/>
            <person name="Berriman M."/>
        </authorList>
    </citation>
    <scope>NUCLEOTIDE SEQUENCE [LARGE SCALE GENOMIC DNA]</scope>
    <source>
        <strain evidence="2 3">IL3000</strain>
    </source>
</reference>
<dbReference type="Gene3D" id="3.40.640.10">
    <property type="entry name" value="Type I PLP-dependent aspartate aminotransferase-like (Major domain)"/>
    <property type="match status" value="1"/>
</dbReference>
<dbReference type="VEuPathDB" id="TriTrypDB:TcIL3000_0_23550"/>
<dbReference type="PANTHER" id="PTHR43092:SF2">
    <property type="entry name" value="HERCYNYLCYSTEINE SULFOXIDE LYASE"/>
    <property type="match status" value="1"/>
</dbReference>
<accession>F9WJN4</accession>
<comment type="caution">
    <text evidence="2">The sequence shown here is derived from an EMBL/GenBank/DDBJ whole genome shotgun (WGS) entry which is preliminary data.</text>
</comment>
<proteinExistence type="predicted"/>
<dbReference type="SUPFAM" id="SSF53383">
    <property type="entry name" value="PLP-dependent transferases"/>
    <property type="match status" value="1"/>
</dbReference>